<proteinExistence type="predicted"/>
<keyword evidence="2" id="KW-1185">Reference proteome</keyword>
<organism evidence="1 2">
    <name type="scientific">Handroanthus impetiginosus</name>
    <dbReference type="NCBI Taxonomy" id="429701"/>
    <lineage>
        <taxon>Eukaryota</taxon>
        <taxon>Viridiplantae</taxon>
        <taxon>Streptophyta</taxon>
        <taxon>Embryophyta</taxon>
        <taxon>Tracheophyta</taxon>
        <taxon>Spermatophyta</taxon>
        <taxon>Magnoliopsida</taxon>
        <taxon>eudicotyledons</taxon>
        <taxon>Gunneridae</taxon>
        <taxon>Pentapetalae</taxon>
        <taxon>asterids</taxon>
        <taxon>lamiids</taxon>
        <taxon>Lamiales</taxon>
        <taxon>Bignoniaceae</taxon>
        <taxon>Crescentiina</taxon>
        <taxon>Tabebuia alliance</taxon>
        <taxon>Handroanthus</taxon>
    </lineage>
</organism>
<evidence type="ECO:0000313" key="2">
    <source>
        <dbReference type="Proteomes" id="UP000231279"/>
    </source>
</evidence>
<accession>A0A2G9HNA9</accession>
<sequence>MSADGGKLQPRTGELDRWVEVRPGLKGRTMPDKPGSRWVNCRFSTEAAMSDRWGWWTVEEGGKEAWFGFSSHGFMILFF</sequence>
<evidence type="ECO:0000313" key="1">
    <source>
        <dbReference type="EMBL" id="PIN19009.1"/>
    </source>
</evidence>
<reference evidence="2" key="1">
    <citation type="journal article" date="2018" name="Gigascience">
        <title>Genome assembly of the Pink Ipe (Handroanthus impetiginosus, Bignoniaceae), a highly valued, ecologically keystone Neotropical timber forest tree.</title>
        <authorList>
            <person name="Silva-Junior O.B."/>
            <person name="Grattapaglia D."/>
            <person name="Novaes E."/>
            <person name="Collevatti R.G."/>
        </authorList>
    </citation>
    <scope>NUCLEOTIDE SEQUENCE [LARGE SCALE GENOMIC DNA]</scope>
    <source>
        <strain evidence="2">cv. UFG-1</strain>
    </source>
</reference>
<comment type="caution">
    <text evidence="1">The sequence shown here is derived from an EMBL/GenBank/DDBJ whole genome shotgun (WGS) entry which is preliminary data.</text>
</comment>
<gene>
    <name evidence="1" type="ORF">CDL12_08294</name>
</gene>
<protein>
    <submittedName>
        <fullName evidence="1">Uncharacterized protein</fullName>
    </submittedName>
</protein>
<dbReference type="AlphaFoldDB" id="A0A2G9HNA9"/>
<dbReference type="Proteomes" id="UP000231279">
    <property type="component" value="Unassembled WGS sequence"/>
</dbReference>
<name>A0A2G9HNA9_9LAMI</name>
<dbReference type="EMBL" id="NKXS01001354">
    <property type="protein sequence ID" value="PIN19009.1"/>
    <property type="molecule type" value="Genomic_DNA"/>
</dbReference>